<evidence type="ECO:0000313" key="2">
    <source>
        <dbReference type="Proteomes" id="UP000287651"/>
    </source>
</evidence>
<evidence type="ECO:0000313" key="1">
    <source>
        <dbReference type="EMBL" id="RRT47271.1"/>
    </source>
</evidence>
<organism evidence="1 2">
    <name type="scientific">Ensete ventricosum</name>
    <name type="common">Abyssinian banana</name>
    <name type="synonym">Musa ensete</name>
    <dbReference type="NCBI Taxonomy" id="4639"/>
    <lineage>
        <taxon>Eukaryota</taxon>
        <taxon>Viridiplantae</taxon>
        <taxon>Streptophyta</taxon>
        <taxon>Embryophyta</taxon>
        <taxon>Tracheophyta</taxon>
        <taxon>Spermatophyta</taxon>
        <taxon>Magnoliopsida</taxon>
        <taxon>Liliopsida</taxon>
        <taxon>Zingiberales</taxon>
        <taxon>Musaceae</taxon>
        <taxon>Ensete</taxon>
    </lineage>
</organism>
<dbReference type="EMBL" id="AMZH03014651">
    <property type="protein sequence ID" value="RRT47271.1"/>
    <property type="molecule type" value="Genomic_DNA"/>
</dbReference>
<dbReference type="Proteomes" id="UP000287651">
    <property type="component" value="Unassembled WGS sequence"/>
</dbReference>
<comment type="caution">
    <text evidence="1">The sequence shown here is derived from an EMBL/GenBank/DDBJ whole genome shotgun (WGS) entry which is preliminary data.</text>
</comment>
<name>A0A426Y6X2_ENSVE</name>
<gene>
    <name evidence="1" type="ORF">B296_00027631</name>
</gene>
<protein>
    <submittedName>
        <fullName evidence="1">Uncharacterized protein</fullName>
    </submittedName>
</protein>
<sequence length="273" mass="29225">MEDGWGGRTCSAPSLSSALVAVEMGGEIASSGLRWWWSTLRRPGKGGDAGNPRAADSLVGALLATITTRRRPCRAAAPLRIEISHARLRFDSTSHALASETKERSTDGRMGFFCTHLMRRRIVVAFVECENIKRARPRKSHVIGEGRAPLPRGARCGGIGGADHLLFRFGTPASASSGLCHLNGLTPMLYHRPETGGGAVVGFARGEATMANEITMVSRQRDDGGEPGGGTRPEQMTTGMEHGHVFLSRLKQETGLLTAPTRGVYGIRLIQGL</sequence>
<reference evidence="1 2" key="1">
    <citation type="journal article" date="2014" name="Agronomy (Basel)">
        <title>A Draft Genome Sequence for Ensete ventricosum, the Drought-Tolerant Tree Against Hunger.</title>
        <authorList>
            <person name="Harrison J."/>
            <person name="Moore K.A."/>
            <person name="Paszkiewicz K."/>
            <person name="Jones T."/>
            <person name="Grant M."/>
            <person name="Ambacheew D."/>
            <person name="Muzemil S."/>
            <person name="Studholme D.J."/>
        </authorList>
    </citation>
    <scope>NUCLEOTIDE SEQUENCE [LARGE SCALE GENOMIC DNA]</scope>
</reference>
<dbReference type="AlphaFoldDB" id="A0A426Y6X2"/>
<accession>A0A426Y6X2</accession>
<proteinExistence type="predicted"/>